<organism evidence="1 2">
    <name type="scientific">Liberibacter solanacearum (strain CLso-ZC1)</name>
    <dbReference type="NCBI Taxonomy" id="658172"/>
    <lineage>
        <taxon>Bacteria</taxon>
        <taxon>Pseudomonadati</taxon>
        <taxon>Pseudomonadota</taxon>
        <taxon>Alphaproteobacteria</taxon>
        <taxon>Hyphomicrobiales</taxon>
        <taxon>Rhizobiaceae</taxon>
        <taxon>Liberibacter</taxon>
    </lineage>
</organism>
<protein>
    <submittedName>
        <fullName evidence="1">Uncharacterized protein</fullName>
    </submittedName>
</protein>
<dbReference type="KEGG" id="lso:CKC_02795"/>
<dbReference type="GeneID" id="96886053"/>
<proteinExistence type="predicted"/>
<accession>E4UD68</accession>
<dbReference type="RefSeq" id="WP_013461964.1">
    <property type="nucleotide sequence ID" value="NC_014774.1"/>
</dbReference>
<evidence type="ECO:0000313" key="1">
    <source>
        <dbReference type="EMBL" id="ADR52308.1"/>
    </source>
</evidence>
<name>E4UD68_LIBSC</name>
<evidence type="ECO:0000313" key="2">
    <source>
        <dbReference type="Proteomes" id="UP000007038"/>
    </source>
</evidence>
<dbReference type="AlphaFoldDB" id="E4UD68"/>
<dbReference type="eggNOG" id="COG1196">
    <property type="taxonomic scope" value="Bacteria"/>
</dbReference>
<dbReference type="STRING" id="658172.CKC_02795"/>
<dbReference type="HOGENOM" id="CLU_1523374_0_0_5"/>
<reference evidence="2" key="1">
    <citation type="submission" date="2010-11" db="EMBL/GenBank/DDBJ databases">
        <title>Complete genome sequence of Candidatus Liberibacter solanacearum CLso-ZC1.</title>
        <authorList>
            <person name="Lin H."/>
            <person name="Doddapaneni H.V."/>
            <person name="Lou B."/>
            <person name="Civerolo E.L."/>
            <person name="Chen C."/>
            <person name="Duan Y."/>
            <person name="Zhou L."/>
            <person name="Glynn J."/>
        </authorList>
    </citation>
    <scope>NUCLEOTIDE SEQUENCE [LARGE SCALE GENOMIC DNA]</scope>
    <source>
        <strain evidence="2">CLso-ZC1</strain>
    </source>
</reference>
<dbReference type="Proteomes" id="UP000007038">
    <property type="component" value="Chromosome"/>
</dbReference>
<reference evidence="1 2" key="3">
    <citation type="journal article" date="2011" name="PLoS ONE">
        <title>The Complete Genome Sequence of 'Candidatus Liberibacter solanacearum', the Bacterium Associated with Potato Zebra Chip Disease.</title>
        <authorList>
            <person name="Lin H."/>
            <person name="Lou B."/>
            <person name="Glynn J.M."/>
            <person name="Doddapaneni H."/>
            <person name="Civerolo E.L."/>
            <person name="Chen C."/>
            <person name="Duan Y."/>
            <person name="Zhou L."/>
            <person name="Vahling C.M."/>
        </authorList>
    </citation>
    <scope>NUCLEOTIDE SEQUENCE [LARGE SCALE GENOMIC DNA]</scope>
    <source>
        <strain evidence="1 2">CLso-ZC1</strain>
    </source>
</reference>
<reference key="2">
    <citation type="submission" date="2010-11" db="EMBL/GenBank/DDBJ databases">
        <authorList>
            <person name="Lin H."/>
            <person name="Doddapaneni H.V."/>
            <person name="Lou B."/>
            <person name="Civerolo E.L."/>
            <person name="Chen C."/>
            <person name="Duan Y."/>
            <person name="Zhou L."/>
            <person name="Glynn J."/>
        </authorList>
    </citation>
    <scope>NUCLEOTIDE SEQUENCE</scope>
    <source>
        <strain>CLso-ZC1</strain>
    </source>
</reference>
<sequence length="176" mass="20203">MVKRNFEQDKSVSYSLLTSRFVIPWEIEDYRKIHAEVETSDGRRNELVLEDDFEVDCEDNFLTLKNTDLKGILRIYDGEKQELKYSIDPNIQSPHNLLRYGDLSPIYLRLENLEKYTDSIETGTKNLSEVVSVLRQKVGQIDIIKMGRDVTVLASKSLEDMAEIAKLQASVKGSKA</sequence>
<gene>
    <name evidence="1" type="ordered locus">CKC_02795</name>
</gene>
<dbReference type="EMBL" id="CP002371">
    <property type="protein sequence ID" value="ADR52308.1"/>
    <property type="molecule type" value="Genomic_DNA"/>
</dbReference>